<proteinExistence type="predicted"/>
<dbReference type="HOGENOM" id="CLU_3118090_0_0_9"/>
<gene>
    <name evidence="1" type="ORF">HMPREF0372_02604</name>
</gene>
<evidence type="ECO:0000313" key="1">
    <source>
        <dbReference type="EMBL" id="EHM45114.1"/>
    </source>
</evidence>
<dbReference type="EMBL" id="AGCK01000218">
    <property type="protein sequence ID" value="EHM45114.1"/>
    <property type="molecule type" value="Genomic_DNA"/>
</dbReference>
<dbReference type="Proteomes" id="UP000004459">
    <property type="component" value="Unassembled WGS sequence"/>
</dbReference>
<name>G9YSU6_FLAPL</name>
<evidence type="ECO:0000313" key="2">
    <source>
        <dbReference type="Proteomes" id="UP000004459"/>
    </source>
</evidence>
<protein>
    <submittedName>
        <fullName evidence="1">Uncharacterized protein</fullName>
    </submittedName>
</protein>
<comment type="caution">
    <text evidence="1">The sequence shown here is derived from an EMBL/GenBank/DDBJ whole genome shotgun (WGS) entry which is preliminary data.</text>
</comment>
<accession>G9YSU6</accession>
<organism evidence="1 2">
    <name type="scientific">Flavonifractor plautii ATCC 29863</name>
    <dbReference type="NCBI Taxonomy" id="411475"/>
    <lineage>
        <taxon>Bacteria</taxon>
        <taxon>Bacillati</taxon>
        <taxon>Bacillota</taxon>
        <taxon>Clostridia</taxon>
        <taxon>Eubacteriales</taxon>
        <taxon>Oscillospiraceae</taxon>
        <taxon>Flavonifractor</taxon>
    </lineage>
</organism>
<sequence length="50" mass="5678">MPSEIPPVDILRVILQRRTAIRQRRGEKCKGFLIFMSTELPPCAGGLIRI</sequence>
<reference evidence="1 2" key="1">
    <citation type="submission" date="2011-08" db="EMBL/GenBank/DDBJ databases">
        <authorList>
            <person name="Weinstock G."/>
            <person name="Sodergren E."/>
            <person name="Clifton S."/>
            <person name="Fulton L."/>
            <person name="Fulton B."/>
            <person name="Courtney L."/>
            <person name="Fronick C."/>
            <person name="Harrison M."/>
            <person name="Strong C."/>
            <person name="Farmer C."/>
            <person name="Delahaunty K."/>
            <person name="Markovic C."/>
            <person name="Hall O."/>
            <person name="Minx P."/>
            <person name="Tomlinson C."/>
            <person name="Mitreva M."/>
            <person name="Hou S."/>
            <person name="Chen J."/>
            <person name="Wollam A."/>
            <person name="Pepin K.H."/>
            <person name="Johnson M."/>
            <person name="Bhonagiri V."/>
            <person name="Zhang X."/>
            <person name="Suruliraj S."/>
            <person name="Warren W."/>
            <person name="Chinwalla A."/>
            <person name="Mardis E.R."/>
            <person name="Wilson R.K."/>
        </authorList>
    </citation>
    <scope>NUCLEOTIDE SEQUENCE [LARGE SCALE GENOMIC DNA]</scope>
    <source>
        <strain evidence="1 2">ATCC 29863</strain>
    </source>
</reference>
<dbReference type="AlphaFoldDB" id="G9YSU6"/>